<evidence type="ECO:0000313" key="2">
    <source>
        <dbReference type="Proteomes" id="UP000257815"/>
    </source>
</evidence>
<organism evidence="1 2">
    <name type="scientific">Erwinia phage SunLIRen</name>
    <dbReference type="NCBI Taxonomy" id="2267654"/>
    <lineage>
        <taxon>Viruses</taxon>
        <taxon>Duplodnaviria</taxon>
        <taxon>Heunggongvirae</taxon>
        <taxon>Uroviricota</taxon>
        <taxon>Caudoviricetes</taxon>
        <taxon>Andersonviridae</taxon>
        <taxon>Ounavirinae</taxon>
        <taxon>Kolesnikvirus</taxon>
        <taxon>Kolesnikvirus Ea214</taxon>
    </lineage>
</organism>
<evidence type="ECO:0008006" key="3">
    <source>
        <dbReference type="Google" id="ProtNLM"/>
    </source>
</evidence>
<gene>
    <name evidence="1" type="ORF">SUNLIREN_12</name>
</gene>
<evidence type="ECO:0000313" key="1">
    <source>
        <dbReference type="EMBL" id="AXN57334.1"/>
    </source>
</evidence>
<proteinExistence type="predicted"/>
<name>A0A346FHQ4_9CAUD</name>
<reference evidence="2" key="1">
    <citation type="submission" date="2018-06" db="EMBL/GenBank/DDBJ databases">
        <authorList>
            <person name="Sharma R."/>
            <person name="Ke K."/>
            <person name="Breakwell D.P."/>
            <person name="Hope S."/>
            <person name="Grose J.H."/>
        </authorList>
    </citation>
    <scope>NUCLEOTIDE SEQUENCE [LARGE SCALE GENOMIC DNA]</scope>
</reference>
<dbReference type="EMBL" id="MH426725">
    <property type="protein sequence ID" value="AXN57334.1"/>
    <property type="molecule type" value="Genomic_DNA"/>
</dbReference>
<accession>A0A346FHQ4</accession>
<protein>
    <recommendedName>
        <fullName evidence="3">I-spanin</fullName>
    </recommendedName>
</protein>
<dbReference type="Proteomes" id="UP000257815">
    <property type="component" value="Segment"/>
</dbReference>
<sequence>MKNYVLIALLVVAFLAGYKASNWHQSSLELVAQKAATKAGGEFQSDQKQIASNVIASLDDWKQNNQSFNERVTHEKIIQPVFLNKCVSDDYRIMFNEATANFAAKASGASKSSSKAGN</sequence>